<evidence type="ECO:0000313" key="11">
    <source>
        <dbReference type="Proteomes" id="UP000567885"/>
    </source>
</evidence>
<evidence type="ECO:0000256" key="6">
    <source>
        <dbReference type="ARBA" id="ARBA00023136"/>
    </source>
</evidence>
<feature type="transmembrane region" description="Helical" evidence="8">
    <location>
        <begin position="372"/>
        <end position="397"/>
    </location>
</feature>
<keyword evidence="6 8" id="KW-0472">Membrane</keyword>
<keyword evidence="11" id="KW-1185">Reference proteome</keyword>
<comment type="caution">
    <text evidence="10">The sequence shown here is derived from an EMBL/GenBank/DDBJ whole genome shotgun (WGS) entry which is preliminary data.</text>
</comment>
<keyword evidence="7" id="KW-0325">Glycoprotein</keyword>
<dbReference type="GO" id="GO:0022857">
    <property type="term" value="F:transmembrane transporter activity"/>
    <property type="evidence" value="ECO:0007669"/>
    <property type="project" value="InterPro"/>
</dbReference>
<dbReference type="Pfam" id="PF07690">
    <property type="entry name" value="MFS_1"/>
    <property type="match status" value="1"/>
</dbReference>
<feature type="transmembrane region" description="Helical" evidence="8">
    <location>
        <begin position="166"/>
        <end position="189"/>
    </location>
</feature>
<dbReference type="PROSITE" id="PS50850">
    <property type="entry name" value="MFS"/>
    <property type="match status" value="1"/>
</dbReference>
<dbReference type="SUPFAM" id="SSF103473">
    <property type="entry name" value="MFS general substrate transporter"/>
    <property type="match status" value="1"/>
</dbReference>
<feature type="transmembrane region" description="Helical" evidence="8">
    <location>
        <begin position="284"/>
        <end position="307"/>
    </location>
</feature>
<dbReference type="Gene3D" id="1.20.1250.20">
    <property type="entry name" value="MFS general substrate transporter like domains"/>
    <property type="match status" value="2"/>
</dbReference>
<dbReference type="GO" id="GO:0016020">
    <property type="term" value="C:membrane"/>
    <property type="evidence" value="ECO:0007669"/>
    <property type="project" value="TreeGrafter"/>
</dbReference>
<evidence type="ECO:0000259" key="9">
    <source>
        <dbReference type="PROSITE" id="PS50850"/>
    </source>
</evidence>
<dbReference type="PANTHER" id="PTHR23514:SF3">
    <property type="entry name" value="BYPASS OF STOP CODON PROTEIN 6"/>
    <property type="match status" value="1"/>
</dbReference>
<feature type="transmembrane region" description="Helical" evidence="8">
    <location>
        <begin position="142"/>
        <end position="160"/>
    </location>
</feature>
<feature type="transmembrane region" description="Helical" evidence="8">
    <location>
        <begin position="201"/>
        <end position="222"/>
    </location>
</feature>
<comment type="subcellular location">
    <subcellularLocation>
        <location evidence="1">Endomembrane system</location>
        <topology evidence="1">Multi-pass membrane protein</topology>
    </subcellularLocation>
</comment>
<dbReference type="FunFam" id="1.20.1250.20:FF:000308">
    <property type="entry name" value="MFS efflux transporter"/>
    <property type="match status" value="1"/>
</dbReference>
<dbReference type="InterPro" id="IPR051788">
    <property type="entry name" value="MFS_Transporter"/>
</dbReference>
<feature type="transmembrane region" description="Helical" evidence="8">
    <location>
        <begin position="319"/>
        <end position="339"/>
    </location>
</feature>
<dbReference type="InterPro" id="IPR011701">
    <property type="entry name" value="MFS"/>
</dbReference>
<feature type="transmembrane region" description="Helical" evidence="8">
    <location>
        <begin position="80"/>
        <end position="102"/>
    </location>
</feature>
<keyword evidence="4 8" id="KW-0812">Transmembrane</keyword>
<feature type="transmembrane region" description="Helical" evidence="8">
    <location>
        <begin position="409"/>
        <end position="433"/>
    </location>
</feature>
<evidence type="ECO:0000256" key="8">
    <source>
        <dbReference type="SAM" id="Phobius"/>
    </source>
</evidence>
<comment type="similarity">
    <text evidence="2">Belongs to the major facilitator superfamily.</text>
</comment>
<reference evidence="10 11" key="1">
    <citation type="submission" date="2020-05" db="EMBL/GenBank/DDBJ databases">
        <title>Identification and distribution of gene clusters putatively required for synthesis of sphingolipid metabolism inhibitors in phylogenetically diverse species of the filamentous fungus Fusarium.</title>
        <authorList>
            <person name="Kim H.-S."/>
            <person name="Busman M."/>
            <person name="Brown D.W."/>
            <person name="Divon H."/>
            <person name="Uhlig S."/>
            <person name="Proctor R.H."/>
        </authorList>
    </citation>
    <scope>NUCLEOTIDE SEQUENCE [LARGE SCALE GENOMIC DNA]</scope>
    <source>
        <strain evidence="10 11">NRRL 20693</strain>
    </source>
</reference>
<gene>
    <name evidence="10" type="ORF">FHETE_1334</name>
</gene>
<dbReference type="EMBL" id="JAAGWQ010000019">
    <property type="protein sequence ID" value="KAF5678360.1"/>
    <property type="molecule type" value="Genomic_DNA"/>
</dbReference>
<feature type="domain" description="Major facilitator superfamily (MFS) profile" evidence="9">
    <location>
        <begin position="77"/>
        <end position="465"/>
    </location>
</feature>
<dbReference type="InterPro" id="IPR020846">
    <property type="entry name" value="MFS_dom"/>
</dbReference>
<feature type="transmembrane region" description="Helical" evidence="8">
    <location>
        <begin position="108"/>
        <end position="130"/>
    </location>
</feature>
<feature type="transmembrane region" description="Helical" evidence="8">
    <location>
        <begin position="346"/>
        <end position="366"/>
    </location>
</feature>
<keyword evidence="5 8" id="KW-1133">Transmembrane helix</keyword>
<name>A0A8H5TZG7_FUSHE</name>
<evidence type="ECO:0000313" key="10">
    <source>
        <dbReference type="EMBL" id="KAF5678360.1"/>
    </source>
</evidence>
<protein>
    <submittedName>
        <fullName evidence="10">Tetracycline resistance protein</fullName>
    </submittedName>
</protein>
<evidence type="ECO:0000256" key="3">
    <source>
        <dbReference type="ARBA" id="ARBA00022448"/>
    </source>
</evidence>
<feature type="transmembrane region" description="Helical" evidence="8">
    <location>
        <begin position="439"/>
        <end position="458"/>
    </location>
</feature>
<organism evidence="10 11">
    <name type="scientific">Fusarium heterosporum</name>
    <dbReference type="NCBI Taxonomy" id="42747"/>
    <lineage>
        <taxon>Eukaryota</taxon>
        <taxon>Fungi</taxon>
        <taxon>Dikarya</taxon>
        <taxon>Ascomycota</taxon>
        <taxon>Pezizomycotina</taxon>
        <taxon>Sordariomycetes</taxon>
        <taxon>Hypocreomycetidae</taxon>
        <taxon>Hypocreales</taxon>
        <taxon>Nectriaceae</taxon>
        <taxon>Fusarium</taxon>
        <taxon>Fusarium heterosporum species complex</taxon>
    </lineage>
</organism>
<dbReference type="FunFam" id="1.20.1250.20:FF:000286">
    <property type="entry name" value="MFS efflux transporter"/>
    <property type="match status" value="1"/>
</dbReference>
<sequence>MTASSTATIGSYELTSLTHQVRPHAVAAAALSESRRLGSRDGVYPDGSGNGLESIATHDNAVDTTETWKYPRENVFKTGAAFWSLFTSGANDAAYGALIPYLEEYYNLSYIVVSLVFLSPFVGYILAAVLNNTLHRRTGQRGIGISCGLCHIVAYIIIALHPPYPALVVAYALAGFGNGISDAAWNAWVGNLDRANETLGFLHAFYGVGGVISPLIATNMIAKANMPWYTFYYVMIALATIELITCSWAFWSNGPEVYRRTMDASNEDNQGMKEALFKLPFARVTWLCAAFLLCYVGVEVSIGGWIVQFMIRVRKAEKYPAGMTSMGFWLGLAVGRAILGFVTPRLGVKVAVALYLPAAMALQLVFWLVPSFYVSAITVAFQGFFLGPLFPAVIVATTKMLPKHLHVSTIGFAAAFGGSGAAVLPFAVGAIAQAKGVKILQPIILAFLTALLGLWLCLPRIGKKRD</sequence>
<dbReference type="Proteomes" id="UP000567885">
    <property type="component" value="Unassembled WGS sequence"/>
</dbReference>
<dbReference type="InterPro" id="IPR036259">
    <property type="entry name" value="MFS_trans_sf"/>
</dbReference>
<evidence type="ECO:0000256" key="1">
    <source>
        <dbReference type="ARBA" id="ARBA00004127"/>
    </source>
</evidence>
<evidence type="ECO:0000256" key="5">
    <source>
        <dbReference type="ARBA" id="ARBA00022989"/>
    </source>
</evidence>
<dbReference type="AlphaFoldDB" id="A0A8H5TZG7"/>
<evidence type="ECO:0000256" key="7">
    <source>
        <dbReference type="ARBA" id="ARBA00023180"/>
    </source>
</evidence>
<keyword evidence="3" id="KW-0813">Transport</keyword>
<evidence type="ECO:0000256" key="2">
    <source>
        <dbReference type="ARBA" id="ARBA00008335"/>
    </source>
</evidence>
<dbReference type="OrthoDB" id="413079at2759"/>
<dbReference type="GO" id="GO:0012505">
    <property type="term" value="C:endomembrane system"/>
    <property type="evidence" value="ECO:0007669"/>
    <property type="project" value="UniProtKB-SubCell"/>
</dbReference>
<feature type="transmembrane region" description="Helical" evidence="8">
    <location>
        <begin position="228"/>
        <end position="251"/>
    </location>
</feature>
<proteinExistence type="inferred from homology"/>
<evidence type="ECO:0000256" key="4">
    <source>
        <dbReference type="ARBA" id="ARBA00022692"/>
    </source>
</evidence>
<accession>A0A8H5TZG7</accession>
<dbReference type="PANTHER" id="PTHR23514">
    <property type="entry name" value="BYPASS OF STOP CODON PROTEIN 6"/>
    <property type="match status" value="1"/>
</dbReference>